<dbReference type="GO" id="GO:0000166">
    <property type="term" value="F:nucleotide binding"/>
    <property type="evidence" value="ECO:0007669"/>
    <property type="project" value="InterPro"/>
</dbReference>
<organism evidence="5 6">
    <name type="scientific">Bibersteinia trehalosi Y31</name>
    <dbReference type="NCBI Taxonomy" id="1261658"/>
    <lineage>
        <taxon>Bacteria</taxon>
        <taxon>Pseudomonadati</taxon>
        <taxon>Pseudomonadota</taxon>
        <taxon>Gammaproteobacteria</taxon>
        <taxon>Pasteurellales</taxon>
        <taxon>Pasteurellaceae</taxon>
        <taxon>Bibersteinia</taxon>
    </lineage>
</organism>
<dbReference type="InterPro" id="IPR036291">
    <property type="entry name" value="NAD(P)-bd_dom_sf"/>
</dbReference>
<dbReference type="GO" id="GO:0016491">
    <property type="term" value="F:oxidoreductase activity"/>
    <property type="evidence" value="ECO:0007669"/>
    <property type="project" value="UniProtKB-KW"/>
</dbReference>
<gene>
    <name evidence="5" type="ORF">F480_05115</name>
</gene>
<dbReference type="EMBL" id="JACI01000002">
    <property type="protein sequence ID" value="OAQ13805.1"/>
    <property type="molecule type" value="Genomic_DNA"/>
</dbReference>
<proteinExistence type="inferred from homology"/>
<dbReference type="Pfam" id="PF01408">
    <property type="entry name" value="GFO_IDH_MocA"/>
    <property type="match status" value="1"/>
</dbReference>
<keyword evidence="2" id="KW-0560">Oxidoreductase</keyword>
<sequence length="348" mass="38930">MQTLNVAIAGFGYSARVFHTPFLATDARFAVKKVLERHSERAHEFFPNAEIVRDFAALLTPEIELVIITTPNQTHYEMVQSALLAGKHVLVEKPLVATAKQAFELAELAKKQGVLLTVFQNRRWDSAPATAQILLEQGLLGEPVDCEIRFDRYTKTKNVKAWKETGEQGTGLVYDLGVHLIDQAVYLFGKPHAVFADIRYQHDDALSDDNFDIHLYYESGLKVVCAAGKYVREAGNAFALHGKRGSYVKAKVDQQENRLAQGIQPIGDWNSENESDWGILHTEIAGEVVRKAYPNAPTSYKDFYDNLFLAIRGEQPLLVTAQQAAFVLQIIETAFESARSGQKMSIME</sequence>
<accession>A0A179CV88</accession>
<dbReference type="PATRIC" id="fig|1261658.3.peg.1012"/>
<name>A0A179CV88_BIBTR</name>
<dbReference type="Gene3D" id="3.30.360.10">
    <property type="entry name" value="Dihydrodipicolinate Reductase, domain 2"/>
    <property type="match status" value="1"/>
</dbReference>
<dbReference type="InterPro" id="IPR051317">
    <property type="entry name" value="Gfo/Idh/MocA_oxidoreduct"/>
</dbReference>
<dbReference type="SUPFAM" id="SSF51735">
    <property type="entry name" value="NAD(P)-binding Rossmann-fold domains"/>
    <property type="match status" value="1"/>
</dbReference>
<dbReference type="Pfam" id="PF02894">
    <property type="entry name" value="GFO_IDH_MocA_C"/>
    <property type="match status" value="1"/>
</dbReference>
<evidence type="ECO:0000259" key="3">
    <source>
        <dbReference type="Pfam" id="PF01408"/>
    </source>
</evidence>
<comment type="similarity">
    <text evidence="1">Belongs to the Gfo/Idh/MocA family.</text>
</comment>
<protein>
    <submittedName>
        <fullName evidence="5">Oxidoreductase</fullName>
    </submittedName>
</protein>
<evidence type="ECO:0000259" key="4">
    <source>
        <dbReference type="Pfam" id="PF02894"/>
    </source>
</evidence>
<dbReference type="RefSeq" id="WP_064318423.1">
    <property type="nucleotide sequence ID" value="NZ_JACI01000002.1"/>
</dbReference>
<dbReference type="InterPro" id="IPR004104">
    <property type="entry name" value="Gfo/Idh/MocA-like_OxRdtase_C"/>
</dbReference>
<feature type="domain" description="Gfo/Idh/MocA-like oxidoreductase N-terminal" evidence="3">
    <location>
        <begin position="4"/>
        <end position="118"/>
    </location>
</feature>
<dbReference type="PANTHER" id="PTHR43708:SF5">
    <property type="entry name" value="CONSERVED EXPRESSED OXIDOREDUCTASE (EUROFUNG)-RELATED"/>
    <property type="match status" value="1"/>
</dbReference>
<evidence type="ECO:0000256" key="2">
    <source>
        <dbReference type="ARBA" id="ARBA00023002"/>
    </source>
</evidence>
<dbReference type="PANTHER" id="PTHR43708">
    <property type="entry name" value="CONSERVED EXPRESSED OXIDOREDUCTASE (EUROFUNG)"/>
    <property type="match status" value="1"/>
</dbReference>
<dbReference type="Gene3D" id="3.40.50.720">
    <property type="entry name" value="NAD(P)-binding Rossmann-like Domain"/>
    <property type="match status" value="1"/>
</dbReference>
<comment type="caution">
    <text evidence="5">The sequence shown here is derived from an EMBL/GenBank/DDBJ whole genome shotgun (WGS) entry which is preliminary data.</text>
</comment>
<feature type="domain" description="Gfo/Idh/MocA-like oxidoreductase C-terminal" evidence="4">
    <location>
        <begin position="134"/>
        <end position="345"/>
    </location>
</feature>
<evidence type="ECO:0000256" key="1">
    <source>
        <dbReference type="ARBA" id="ARBA00010928"/>
    </source>
</evidence>
<evidence type="ECO:0000313" key="6">
    <source>
        <dbReference type="Proteomes" id="UP000078358"/>
    </source>
</evidence>
<dbReference type="AlphaFoldDB" id="A0A179CV88"/>
<dbReference type="InterPro" id="IPR000683">
    <property type="entry name" value="Gfo/Idh/MocA-like_OxRdtase_N"/>
</dbReference>
<evidence type="ECO:0000313" key="5">
    <source>
        <dbReference type="EMBL" id="OAQ13805.1"/>
    </source>
</evidence>
<reference evidence="5 6" key="1">
    <citation type="submission" date="2014-01" db="EMBL/GenBank/DDBJ databases">
        <authorList>
            <person name="Zuccon D."/>
        </authorList>
    </citation>
    <scope>NUCLEOTIDE SEQUENCE [LARGE SCALE GENOMIC DNA]</scope>
    <source>
        <strain evidence="5 6">Y31</strain>
    </source>
</reference>
<dbReference type="Proteomes" id="UP000078358">
    <property type="component" value="Unassembled WGS sequence"/>
</dbReference>